<feature type="domain" description="Peptidoglycan binding-like" evidence="3">
    <location>
        <begin position="352"/>
        <end position="414"/>
    </location>
</feature>
<evidence type="ECO:0000256" key="2">
    <source>
        <dbReference type="SAM" id="MobiDB-lite"/>
    </source>
</evidence>
<proteinExistence type="predicted"/>
<dbReference type="InterPro" id="IPR040840">
    <property type="entry name" value="TcA_TcB_BD"/>
</dbReference>
<dbReference type="InterPro" id="IPR036365">
    <property type="entry name" value="PGBD-like_sf"/>
</dbReference>
<sequence>MKRRTKSRDEKAGGAAARAAGNRARADSTDQSGRAGSAVARVRTGEFEIWFDGDGANRPSGDVVSTQPPIRVAVRPPDDSLVVSIEFRRGGGVWQRRMLDPAGDVGGTRYFEGAFPELRPGEEVAYYVTIRSGGTRLVPERRVGELERFRVVDAGTRAAIPAVSPSPRSTLRLGPPVPMAAGAGRGALAPVGPVEPARPPGPTDGPVNPPNPASPVPAAAGAGMPIEVTTGSAPDAPALHAALRKLRVPAGPEAIRTFQERAGLAATGHVDDATATAMNQELAHRFFADSKTRLAKVQRLLVRTGAQIDPAELKARTLGPTTEAALGGRPLSAEVVGELEASALRARLASKNQVGQIQRSLRRAAAIAKLGVTIDPAELASKTLGPTSVAAITAFQARYQLPVTGELDPLTMRRIETVATSRNSNDVAALAATDETALTPVMRNLRLNATNKHVASVQQALAYLGQTIDVKEFKASKFGASTRQAVIAFQRAEGLTPNGHVDGQTRKLLNTKILAANPSEAASYGYRIRGSVRDATTAGRVGVRVQVWEKVLRGGGTLLAERPTRAGGFFDIPYLPPKDASSGRIKTPYHLAVKVLDGGGAPVSTKVVFNPTSIAWVNFIDGDQPYRGTSELDQRMRQVAPSLAGVALTDLAETAEQQDVTHVSVNSWLAKDDVMRLALAARVTAELADPALPLGVAYAFIRQNLPASLPGDLLASTAQWTLIDQLVEQTTAGIVFLDPDLAAAAFDNATAGNLIPASLSAQRAAVLAALAAKRETFTLTKPILVGNGTIQALLDASAVGAAHYPAVAAAFLTHRSFGADFWADARGRPDDFGGPAALDDLEETVRIGEITKNFAPTATQLKALIGNPARPDLTNARDFAKLDHDGWVALLTTNGNRVPPGTDGAGADAQKATYAATLKSQAERLYPTVAFVAEAARGTNHQLTHLDAVATLADDSPDLDLRYTNIDALVTRSNATVAPEALAEAKALQRISRISADAEQGRLLLDQGIHSAHQVIGLGRDQLVTRLGAAGVSEQAALTVWGTAQFRYAQAIARLVDYRSELNQANPKAIVSYTYTADELNMLSGGVPNLETLFGPADVCACSECESVLGAPAYLADLLRFLAAMPSETTGVSVKDVLFQRRPDLGDLLLGCANTNTAMPYIDIINELLEALVAPTDPPVTFQTTRPAAELRAQPENVRTAAYDTLRTADFPIRSSFDLWQVEARTFLDHLGVPREYLMELLQSGSPVPTAVSIAGEHFGLSSHETTLVVTAAADDARQTTLWGFDGATVPSSLTVTEFLARSGLTYNELLELALVAWVSPSGDPQRLVVQRPVDTAALSAQHVANLTAANADRAHRFLRLWRHTPWKMGELDRLIRSPQVGDGMLDAAALTRLRRAHELQITLGIGTEALLTTLGDIATTPQRVPTDPSATVPSTYDTLFQNRLVTNPVNAAFALPLAGGGHLHLADHRPALAAAIAVTDAELQLLLARTDGDLTVANLARLVGLATLARGLHLRVADLLTLVDLAGIPDPVASLDSIAATATAAADVSAGRLSIGELHYVLTLDPDSPYGLRNDVIVQGLEAIRQSQRSNPSATPDGQAIASISSTFGLTDEQSATLANTLKVGGATLLALLTAAQLTAQASDGTFANVLDETTFSDQFTAYRLLHKVAMVVSRHRLTDAAELAWLLAHAGDVGALALGDLPVTAAPGASLFAHWVALRQLTDFRDAHMAPDGASLLAVLDGARAHGATAQDIHAALSALTSWTTVDLGAVHTGLGLQPTDYLAPATLRRLGDVFAMLHRLGVDASQAIDWADRDHDASQFATAQQCRQAAKARYDDGAWATIVTPLSDSLREAKRNALLAHLVEQSQRTEPATITVHAKQWPNPKRWADADGLLAWLLIDVEMGACQLTSRIKQAISAVQLFVQGCFLNLEQAFVQVSRESLTDTHSSDNWRQWKWMKSYRVWEANRKVFLYPENWLEPDLRDDRSPFYDDLVSELMQSDLTDDLAETAFVHYLEKVHEVSRLDITGIYYEVDDDDPTGNLGPNINRLHVVGRTRTHPAVYFYRCHDLTTGEWTPWKQIDVDINGDQVVPVVYNRQLHLFWLVINEKPQKVRKQPAATTSDKPTTTPDPANQLELQLAWSLQTHDGGWTAKRMSRQKIVHPWQRPHSAYNLKPRYKPRENLLWIDLYLSTTAEFNNTTFYDHYAAAPTYVTATRFNEAIRPWHSSSFVFDGGVVDIKMKGLAGQYRLKNALGVMSDTPSATDSYTYANNAFGADGAAIKRLSGPYEIAPRLALPTGMHFENAKLHSNRSNGSSLQVLEGAQSTALLTGAQAPFELVVSQHAIQFDEAVSFPAPMIYQDTQRSFFIKPEWQQVIAGYNKALKLLRYTFSPMHHPYTALFLRELKRGGLEGLLNRKVQLNPQTFYPGNSFSFAQYGPTASSAAAGSAARDIVDFDRQGAYSIYNWETFFHAPLAIATKLSQNQRFEEAMRWFHFIFDPTNTDALPSPQRFWVTKPFYEQNADYYRKQRIEQLLDHIVDNTDQLNAWKNNPFNPHLIARFRPVAYQKNVVMRYIDNLIAWGDSLFRRDTIESINEATTLYLLARELLGPRPVQVPNIARADKSYNDLTADAALDPFGNAKVEVLAENLAASPVQVVATRDGAEPLPVLEISYFGIPVNDQLLGYWDTLAGRLSKVRHCMNLAGVVRQQPPFEPPIDPALLVKAAAAGIDIDSVLAGGGPGASQYRCMPLLQKALDFTADVRTFGDKILAALQNLDNEQLSLLRSTQEVAMLDAVTALKKDAVALAAADTAALEQSQAIAQGKLDYYASREFMNGFEIAALSLNGVSALAQTAIALGYSLAGGLALIPRFTIGASGFGGSPVAKADIPDGIKFSKAAECAVSTLGAIASAADKWAGMASTTGSYQRRADDWKFNADQATIELAQIAKQLDGSAIRGAVAQTELENHQLSIEQSTAVNEYLQSKYTNDQLYDWMIKQLSTVYFQAYQLAFDMARRAEAAMSYELGASAMPKGGFVQFGYWDGLKKGLLAGERLANDLRRLEAAWYEQNTRRLELTKHISLAQIDPLALVRLKTAGACDITLPEWLYDSDHPGHYQRRIKTVSLTVPCIVGPYTSVNATLSLTNHGTRVTEDVSTGYGDPLNPDGERFAKVDVPVQAIVTSTAQNDSGLFELRFDDERLLPFEGAGAVSTWHLALPPEDNTFDLATISDVVLSVRYTALAGSTALATTARTNRAAVVPVNGVRLIVLDQELPREWQRFLSPGTDTDQVLTFTLDRRYLPFVFRSATNLRLTRLDLIVESEVTGPFEVQLMVPGGAGASTETLAPDLAMRGAHHLVKTAFNPPTSPLGTWTMKIRRSGAPDFRSLSPDDLREAYLVVGFTSS</sequence>
<accession>A0A0S4QLW7</accession>
<dbReference type="Pfam" id="PF01471">
    <property type="entry name" value="PG_binding_1"/>
    <property type="match status" value="2"/>
</dbReference>
<protein>
    <submittedName>
        <fullName evidence="7">Peptidoglycan-binding (PGRP) domain of peptidoglycan hydrolases-containing protein</fullName>
    </submittedName>
</protein>
<keyword evidence="8" id="KW-1185">Reference proteome</keyword>
<dbReference type="InterPro" id="IPR002477">
    <property type="entry name" value="Peptidoglycan-bd-like"/>
</dbReference>
<dbReference type="Pfam" id="PF03538">
    <property type="entry name" value="VRP1"/>
    <property type="match status" value="1"/>
</dbReference>
<dbReference type="Gene3D" id="1.10.101.10">
    <property type="entry name" value="PGBD-like superfamily/PGBD"/>
    <property type="match status" value="2"/>
</dbReference>
<dbReference type="Pfam" id="PF18413">
    <property type="entry name" value="Neuraminidase"/>
    <property type="match status" value="1"/>
</dbReference>
<feature type="region of interest" description="Disordered" evidence="2">
    <location>
        <begin position="1"/>
        <end position="39"/>
    </location>
</feature>
<reference evidence="8" key="1">
    <citation type="submission" date="2015-11" db="EMBL/GenBank/DDBJ databases">
        <authorList>
            <person name="Varghese N."/>
        </authorList>
    </citation>
    <scope>NUCLEOTIDE SEQUENCE [LARGE SCALE GENOMIC DNA]</scope>
    <source>
        <strain evidence="8">DSM 45899</strain>
    </source>
</reference>
<keyword evidence="1" id="KW-0843">Virulence</keyword>
<evidence type="ECO:0000313" key="8">
    <source>
        <dbReference type="Proteomes" id="UP000198802"/>
    </source>
</evidence>
<feature type="compositionally biased region" description="Low complexity" evidence="2">
    <location>
        <begin position="13"/>
        <end position="23"/>
    </location>
</feature>
<organism evidence="7 8">
    <name type="scientific">Parafrankia irregularis</name>
    <dbReference type="NCBI Taxonomy" id="795642"/>
    <lineage>
        <taxon>Bacteria</taxon>
        <taxon>Bacillati</taxon>
        <taxon>Actinomycetota</taxon>
        <taxon>Actinomycetes</taxon>
        <taxon>Frankiales</taxon>
        <taxon>Frankiaceae</taxon>
        <taxon>Parafrankia</taxon>
    </lineage>
</organism>
<gene>
    <name evidence="7" type="ORF">Ga0074812_10895</name>
</gene>
<feature type="compositionally biased region" description="Low complexity" evidence="2">
    <location>
        <begin position="216"/>
        <end position="225"/>
    </location>
</feature>
<feature type="domain" description="Neuraminidase-like" evidence="5">
    <location>
        <begin position="2026"/>
        <end position="2169"/>
    </location>
</feature>
<evidence type="ECO:0000259" key="4">
    <source>
        <dbReference type="Pfam" id="PF18276"/>
    </source>
</evidence>
<dbReference type="Proteomes" id="UP000198802">
    <property type="component" value="Unassembled WGS sequence"/>
</dbReference>
<dbReference type="GO" id="GO:0016787">
    <property type="term" value="F:hydrolase activity"/>
    <property type="evidence" value="ECO:0007669"/>
    <property type="project" value="UniProtKB-KW"/>
</dbReference>
<keyword evidence="7" id="KW-0378">Hydrolase</keyword>
<feature type="compositionally biased region" description="Pro residues" evidence="2">
    <location>
        <begin position="196"/>
        <end position="215"/>
    </location>
</feature>
<feature type="domain" description="Tc toxin complex TcA C-terminal TcB-binding" evidence="4">
    <location>
        <begin position="2946"/>
        <end position="3235"/>
    </location>
</feature>
<evidence type="ECO:0000259" key="6">
    <source>
        <dbReference type="Pfam" id="PF20220"/>
    </source>
</evidence>
<dbReference type="InterPro" id="IPR018003">
    <property type="entry name" value="Insecticidal_toxin/plasmid_vir"/>
</dbReference>
<dbReference type="EMBL" id="FAOZ01000008">
    <property type="protein sequence ID" value="CUU56567.1"/>
    <property type="molecule type" value="Genomic_DNA"/>
</dbReference>
<dbReference type="Pfam" id="PF20220">
    <property type="entry name" value="ABC_toxin_N"/>
    <property type="match status" value="1"/>
</dbReference>
<evidence type="ECO:0000259" key="3">
    <source>
        <dbReference type="Pfam" id="PF01471"/>
    </source>
</evidence>
<evidence type="ECO:0000259" key="5">
    <source>
        <dbReference type="Pfam" id="PF18413"/>
    </source>
</evidence>
<dbReference type="SUPFAM" id="SSF47090">
    <property type="entry name" value="PGBD-like"/>
    <property type="match status" value="2"/>
</dbReference>
<dbReference type="Pfam" id="PF18276">
    <property type="entry name" value="TcA_TcB_BD"/>
    <property type="match status" value="1"/>
</dbReference>
<dbReference type="InterPro" id="IPR036366">
    <property type="entry name" value="PGBDSf"/>
</dbReference>
<feature type="domain" description="Peptidoglycan binding-like" evidence="3">
    <location>
        <begin position="453"/>
        <end position="509"/>
    </location>
</feature>
<evidence type="ECO:0000256" key="1">
    <source>
        <dbReference type="ARBA" id="ARBA00023026"/>
    </source>
</evidence>
<name>A0A0S4QLW7_9ACTN</name>
<dbReference type="InterPro" id="IPR041079">
    <property type="entry name" value="Neuraminidase-like"/>
</dbReference>
<feature type="region of interest" description="Disordered" evidence="2">
    <location>
        <begin position="163"/>
        <end position="228"/>
    </location>
</feature>
<evidence type="ECO:0000313" key="7">
    <source>
        <dbReference type="EMBL" id="CUU56567.1"/>
    </source>
</evidence>
<dbReference type="InterPro" id="IPR046839">
    <property type="entry name" value="ABC_toxin_N"/>
</dbReference>
<feature type="domain" description="ABC toxin N-terminal" evidence="6">
    <location>
        <begin position="1851"/>
        <end position="1995"/>
    </location>
</feature>